<name>A0A1H7SQL6_9BACT</name>
<reference evidence="2 3" key="1">
    <citation type="submission" date="2016-10" db="EMBL/GenBank/DDBJ databases">
        <authorList>
            <person name="de Groot N.N."/>
        </authorList>
    </citation>
    <scope>NUCLEOTIDE SEQUENCE [LARGE SCALE GENOMIC DNA]</scope>
    <source>
        <strain evidence="2 3">DSM 21039</strain>
    </source>
</reference>
<keyword evidence="1" id="KW-1133">Transmembrane helix</keyword>
<dbReference type="AlphaFoldDB" id="A0A1H7SQL6"/>
<keyword evidence="1" id="KW-0812">Transmembrane</keyword>
<gene>
    <name evidence="2" type="ORF">SAMN04488505_102998</name>
</gene>
<dbReference type="EMBL" id="FOBB01000002">
    <property type="protein sequence ID" value="SEL74406.1"/>
    <property type="molecule type" value="Genomic_DNA"/>
</dbReference>
<evidence type="ECO:0000256" key="1">
    <source>
        <dbReference type="SAM" id="Phobius"/>
    </source>
</evidence>
<evidence type="ECO:0000313" key="3">
    <source>
        <dbReference type="Proteomes" id="UP000198984"/>
    </source>
</evidence>
<feature type="transmembrane region" description="Helical" evidence="1">
    <location>
        <begin position="50"/>
        <end position="70"/>
    </location>
</feature>
<dbReference type="Proteomes" id="UP000198984">
    <property type="component" value="Unassembled WGS sequence"/>
</dbReference>
<dbReference type="RefSeq" id="WP_089911260.1">
    <property type="nucleotide sequence ID" value="NZ_FOBB01000002.1"/>
</dbReference>
<accession>A0A1H7SQL6</accession>
<evidence type="ECO:0000313" key="2">
    <source>
        <dbReference type="EMBL" id="SEL74406.1"/>
    </source>
</evidence>
<organism evidence="2 3">
    <name type="scientific">Chitinophaga rupis</name>
    <dbReference type="NCBI Taxonomy" id="573321"/>
    <lineage>
        <taxon>Bacteria</taxon>
        <taxon>Pseudomonadati</taxon>
        <taxon>Bacteroidota</taxon>
        <taxon>Chitinophagia</taxon>
        <taxon>Chitinophagales</taxon>
        <taxon>Chitinophagaceae</taxon>
        <taxon>Chitinophaga</taxon>
    </lineage>
</organism>
<feature type="transmembrane region" description="Helical" evidence="1">
    <location>
        <begin position="90"/>
        <end position="110"/>
    </location>
</feature>
<keyword evidence="1" id="KW-0472">Membrane</keyword>
<feature type="transmembrane region" description="Helical" evidence="1">
    <location>
        <begin position="12"/>
        <end position="38"/>
    </location>
</feature>
<keyword evidence="3" id="KW-1185">Reference proteome</keyword>
<sequence length="112" mass="12950">MLKDIYQSRINIGHLFSINAVAFVMTFIVLYVIVLIEIALVFNSSLPVNWAYWIGQIYWFSPAMTLYPVIYYKMKRHYKQDNSAKAKSYLVAFAIVVLSTGFGWVLGHFINS</sequence>
<protein>
    <submittedName>
        <fullName evidence="2">Uncharacterized protein</fullName>
    </submittedName>
</protein>
<proteinExistence type="predicted"/>